<organism evidence="2 3">
    <name type="scientific">Paramecium octaurelia</name>
    <dbReference type="NCBI Taxonomy" id="43137"/>
    <lineage>
        <taxon>Eukaryota</taxon>
        <taxon>Sar</taxon>
        <taxon>Alveolata</taxon>
        <taxon>Ciliophora</taxon>
        <taxon>Intramacronucleata</taxon>
        <taxon>Oligohymenophorea</taxon>
        <taxon>Peniculida</taxon>
        <taxon>Parameciidae</taxon>
        <taxon>Paramecium</taxon>
    </lineage>
</organism>
<gene>
    <name evidence="2" type="ORF">POCTA_138.1.T1110190</name>
</gene>
<protein>
    <submittedName>
        <fullName evidence="2">Uncharacterized protein</fullName>
    </submittedName>
</protein>
<feature type="signal peptide" evidence="1">
    <location>
        <begin position="1"/>
        <end position="17"/>
    </location>
</feature>
<proteinExistence type="predicted"/>
<dbReference type="EMBL" id="CAJJDP010000111">
    <property type="protein sequence ID" value="CAD8196455.1"/>
    <property type="molecule type" value="Genomic_DNA"/>
</dbReference>
<feature type="chain" id="PRO_5035893150" evidence="1">
    <location>
        <begin position="18"/>
        <end position="966"/>
    </location>
</feature>
<dbReference type="AlphaFoldDB" id="A0A8S1X6F9"/>
<keyword evidence="1" id="KW-0732">Signal</keyword>
<dbReference type="OrthoDB" id="312157at2759"/>
<reference evidence="2" key="1">
    <citation type="submission" date="2021-01" db="EMBL/GenBank/DDBJ databases">
        <authorList>
            <consortium name="Genoscope - CEA"/>
            <person name="William W."/>
        </authorList>
    </citation>
    <scope>NUCLEOTIDE SEQUENCE</scope>
</reference>
<evidence type="ECO:0000256" key="1">
    <source>
        <dbReference type="SAM" id="SignalP"/>
    </source>
</evidence>
<keyword evidence="3" id="KW-1185">Reference proteome</keyword>
<comment type="caution">
    <text evidence="2">The sequence shown here is derived from an EMBL/GenBank/DDBJ whole genome shotgun (WGS) entry which is preliminary data.</text>
</comment>
<name>A0A8S1X6F9_PAROT</name>
<dbReference type="Proteomes" id="UP000683925">
    <property type="component" value="Unassembled WGS sequence"/>
</dbReference>
<evidence type="ECO:0000313" key="3">
    <source>
        <dbReference type="Proteomes" id="UP000683925"/>
    </source>
</evidence>
<accession>A0A8S1X6F9</accession>
<sequence>MRIKWIYLVFIIIQVFGNSEEQCKSKQMESALITIASGENFEFHLFDYGFADDLVYQTISDSNQQVAFPWTHLIRKTRYSIIQDEVIDVIVKNKAQYNSNYYCFLRSTQNKQIVYSLVNCQLVTDEEIIYYDVEFIIKQEQCYQINYEDDYYLVTCKDNVTNQLEFTIFHLETKLLKNILIPNIIIPPESSVKVKFHYFYFGVLINKGRMENDKYISEISQLIVFFLTSKKENLNEIIQIFKQCDVQSQPDDFITDFALYKELVFITSFKRGLTFRNLRIAWSSEITVVSGEKKQIFGVHIPRTYKDIPSSEYSIFLVIWGEDFLKFIHIQISQIYGIQKSKFSRQQLIKVYQLKSEKLFKRKVVSTNSYLVLSNDEEFQVYFIGVGKRDGVSLIYQSYANSRFYVISPDSNQLVYAEENVSYTLELQLPKIEIIGLTEIQNPQLLQLKVEPFDNHLNIKCLDTKIYYQVQQLDETKIWPKFYNQKEQNVFILKYTKKELTPYIDLSKVFSGSALNIEDVNFVNKEAIFTPSYVDATFQYDYIIIDNNMYKKVDYVGTCVFSYPKTIRKHFLFVKLGTSLYVMQCQYQSYQLCFKTLTILVQIDDIQDLICVTDGSTFQVAIVQNMQHSFIGDQVTTVNIEIKNEQLQITYTVYDTYQESKGSILSILQYPYLQVFTKLSGDVYTLNLRGQDEMGNIKIKSLELNCLNLFELANDQENYAGLFFLPMIKERNFIYHATIELYNIQRFVDRLKYVGSIICGVTKLPMKERLQVQLTKEGIFILSTCDISEDKQSKKLLFIEKSILFRQLMKKKTDQMSINKFKTQIYPTYQLQKIQKIKATRNFLYVYGSEIDAPACIYIYRIYANQMDILYHVIRPNISSLKIFNAISIWEYDLILISFNEFKRILINPNKFLNFTRSNGTAKSKLDDDELIDIKLRTLIPKDNNKINEFQIKLTCTDCQRKNNQG</sequence>
<dbReference type="OMA" id="GRIENNE"/>
<evidence type="ECO:0000313" key="2">
    <source>
        <dbReference type="EMBL" id="CAD8196455.1"/>
    </source>
</evidence>